<evidence type="ECO:0000256" key="1">
    <source>
        <dbReference type="ARBA" id="ARBA00000085"/>
    </source>
</evidence>
<dbReference type="EC" id="2.7.13.3" evidence="2"/>
<dbReference type="AlphaFoldDB" id="A0A7S7RR80"/>
<dbReference type="InterPro" id="IPR036097">
    <property type="entry name" value="HisK_dim/P_sf"/>
</dbReference>
<dbReference type="CDD" id="cd00082">
    <property type="entry name" value="HisKA"/>
    <property type="match status" value="1"/>
</dbReference>
<dbReference type="KEGG" id="smas:HUE87_03835"/>
<name>A0A7S7RR80_9BACT</name>
<dbReference type="PANTHER" id="PTHR43065:SF42">
    <property type="entry name" value="TWO-COMPONENT SENSOR PPRA"/>
    <property type="match status" value="1"/>
</dbReference>
<evidence type="ECO:0000256" key="2">
    <source>
        <dbReference type="ARBA" id="ARBA00012438"/>
    </source>
</evidence>
<dbReference type="Proteomes" id="UP000593836">
    <property type="component" value="Chromosome"/>
</dbReference>
<dbReference type="InterPro" id="IPR005467">
    <property type="entry name" value="His_kinase_dom"/>
</dbReference>
<dbReference type="InterPro" id="IPR036890">
    <property type="entry name" value="HATPase_C_sf"/>
</dbReference>
<dbReference type="InterPro" id="IPR004358">
    <property type="entry name" value="Sig_transdc_His_kin-like_C"/>
</dbReference>
<dbReference type="EMBL" id="CP054493">
    <property type="protein sequence ID" value="QOY55378.1"/>
    <property type="molecule type" value="Genomic_DNA"/>
</dbReference>
<dbReference type="SUPFAM" id="SSF55874">
    <property type="entry name" value="ATPase domain of HSP90 chaperone/DNA topoisomerase II/histidine kinase"/>
    <property type="match status" value="1"/>
</dbReference>
<dbReference type="Pfam" id="PF14827">
    <property type="entry name" value="dCache_3"/>
    <property type="match status" value="1"/>
</dbReference>
<dbReference type="Pfam" id="PF02518">
    <property type="entry name" value="HATPase_c"/>
    <property type="match status" value="1"/>
</dbReference>
<dbReference type="CDD" id="cd00075">
    <property type="entry name" value="HATPase"/>
    <property type="match status" value="1"/>
</dbReference>
<sequence length="736" mass="86422">MSIRPHRYKVILILTFIISFSIMFFVITNDKNKRIKEHLRQVILTNQMNYDVNLRMYKKLSQQTFDLIVEQPDVLNILQEAQSASETKRSLLREKLYDLTKEKYAKLVKLGVLQFQFVFPNNKDFLRVHKHGKFGDDLTGIRYSFNYVNKHKKPIEGFEGGRTTHAYRFVYPVFSNKSNYLGSVEISFSSGALQESMEKNHNTHTHFIVNKKLFNTNLWKPEIFQKYLPSVENENYLYTVTSNMDVSERENEKKIIDKFMKKDIEKNLKHEKSFALYQEFDNFVKVVTFIPVSHTDNKSVAAYLVSHTTSDDIAHLLNDFRNINVLLSVFLLVLFYFIYRILKSNTNIKIAQKETKSIINFLPSIMILNRNKNMIEVNLKFLMFFNQHKDIDDFLEHYECICDLFEEYDDENYIQETYVNKVYWTDYVKNNKDKIHKAMIIKDGKQHHFTVKVREVIYKNETTDIVQLIEITKELELNNSIKEKEKQLFQQAKMASMGEMIGNIAHQWRQPLNIISVMNMKVEFLLELNETINYDDYEPISKSIAGQLEYMTKTIDDFRSYYNPNKLKENFSIKQSIQDVYNLIYPQLNSHSVDLIITEDSDNEELIIYGHANEFKQVIINMVNNSKDAILHCQENDKDKAGKIEISIKKMNDEIIITIKDNGGGIPLDIIDKIYEPYFTTKHKSKGTGLGLNMSHQIITDHMNGTIVVYNLEHNKEDAGTIFIITLPINKNNNIS</sequence>
<dbReference type="SUPFAM" id="SSF47384">
    <property type="entry name" value="Homodimeric domain of signal transducing histidine kinase"/>
    <property type="match status" value="1"/>
</dbReference>
<feature type="domain" description="Histidine kinase" evidence="5">
    <location>
        <begin position="503"/>
        <end position="731"/>
    </location>
</feature>
<dbReference type="PANTHER" id="PTHR43065">
    <property type="entry name" value="SENSOR HISTIDINE KINASE"/>
    <property type="match status" value="1"/>
</dbReference>
<evidence type="ECO:0000256" key="3">
    <source>
        <dbReference type="ARBA" id="ARBA00022553"/>
    </source>
</evidence>
<evidence type="ECO:0000256" key="4">
    <source>
        <dbReference type="SAM" id="Phobius"/>
    </source>
</evidence>
<proteinExistence type="predicted"/>
<comment type="catalytic activity">
    <reaction evidence="1">
        <text>ATP + protein L-histidine = ADP + protein N-phospho-L-histidine.</text>
        <dbReference type="EC" id="2.7.13.3"/>
    </reaction>
</comment>
<dbReference type="PROSITE" id="PS50109">
    <property type="entry name" value="HIS_KIN"/>
    <property type="match status" value="1"/>
</dbReference>
<protein>
    <recommendedName>
        <fullName evidence="2">histidine kinase</fullName>
        <ecNumber evidence="2">2.7.13.3</ecNumber>
    </recommendedName>
</protein>
<evidence type="ECO:0000259" key="5">
    <source>
        <dbReference type="PROSITE" id="PS50109"/>
    </source>
</evidence>
<dbReference type="InterPro" id="IPR003594">
    <property type="entry name" value="HATPase_dom"/>
</dbReference>
<reference evidence="6 7" key="1">
    <citation type="submission" date="2020-05" db="EMBL/GenBank/DDBJ databases">
        <title>Sulfurimonas marisnigri, sp. nov., and Sulfurimonas baltica, sp. nov., manganese oxide reducing chemolithoautotrophs of the class Epsilonproteobacteria isolated from the pelagic redoxclines of the Black and Baltic Seas and emended description of the genus Sulfurimonas.</title>
        <authorList>
            <person name="Henkel J.V."/>
            <person name="Laudan C."/>
            <person name="Werner J."/>
            <person name="Neu T."/>
            <person name="Plewe S."/>
            <person name="Sproer C."/>
            <person name="Bunk B."/>
            <person name="Schulz-Vogt H.N."/>
        </authorList>
    </citation>
    <scope>NUCLEOTIDE SEQUENCE [LARGE SCALE GENOMIC DNA]</scope>
    <source>
        <strain evidence="6 7">SoZ1</strain>
    </source>
</reference>
<evidence type="ECO:0000313" key="6">
    <source>
        <dbReference type="EMBL" id="QOY55378.1"/>
    </source>
</evidence>
<evidence type="ECO:0000313" key="7">
    <source>
        <dbReference type="Proteomes" id="UP000593836"/>
    </source>
</evidence>
<keyword evidence="4" id="KW-0812">Transmembrane</keyword>
<keyword evidence="4" id="KW-1133">Transmembrane helix</keyword>
<keyword evidence="7" id="KW-1185">Reference proteome</keyword>
<dbReference type="RefSeq" id="WP_194367417.1">
    <property type="nucleotide sequence ID" value="NZ_CP054493.1"/>
</dbReference>
<dbReference type="Gene3D" id="3.30.565.10">
    <property type="entry name" value="Histidine kinase-like ATPase, C-terminal domain"/>
    <property type="match status" value="1"/>
</dbReference>
<dbReference type="InterPro" id="IPR003661">
    <property type="entry name" value="HisK_dim/P_dom"/>
</dbReference>
<organism evidence="6 7">
    <name type="scientific">Candidatus Sulfurimonas marisnigri</name>
    <dbReference type="NCBI Taxonomy" id="2740405"/>
    <lineage>
        <taxon>Bacteria</taxon>
        <taxon>Pseudomonadati</taxon>
        <taxon>Campylobacterota</taxon>
        <taxon>Epsilonproteobacteria</taxon>
        <taxon>Campylobacterales</taxon>
        <taxon>Sulfurimonadaceae</taxon>
        <taxon>Sulfurimonas</taxon>
    </lineage>
</organism>
<accession>A0A7S7RR80</accession>
<feature type="transmembrane region" description="Helical" evidence="4">
    <location>
        <begin position="6"/>
        <end position="27"/>
    </location>
</feature>
<keyword evidence="4" id="KW-0472">Membrane</keyword>
<keyword evidence="3" id="KW-0597">Phosphoprotein</keyword>
<dbReference type="GO" id="GO:0000155">
    <property type="term" value="F:phosphorelay sensor kinase activity"/>
    <property type="evidence" value="ECO:0007669"/>
    <property type="project" value="InterPro"/>
</dbReference>
<gene>
    <name evidence="6" type="ORF">HUE87_03835</name>
</gene>
<dbReference type="PRINTS" id="PR00344">
    <property type="entry name" value="BCTRLSENSOR"/>
</dbReference>
<dbReference type="Gene3D" id="1.10.287.130">
    <property type="match status" value="1"/>
</dbReference>
<dbReference type="SMART" id="SM00387">
    <property type="entry name" value="HATPase_c"/>
    <property type="match status" value="1"/>
</dbReference>
<dbReference type="InterPro" id="IPR029150">
    <property type="entry name" value="dCache_3"/>
</dbReference>
<feature type="transmembrane region" description="Helical" evidence="4">
    <location>
        <begin position="323"/>
        <end position="342"/>
    </location>
</feature>